<reference evidence="3" key="1">
    <citation type="journal article" date="2023" name="Commun. Biol.">
        <title>Genome analysis of Parmales, the sister group of diatoms, reveals the evolutionary specialization of diatoms from phago-mixotrophs to photoautotrophs.</title>
        <authorList>
            <person name="Ban H."/>
            <person name="Sato S."/>
            <person name="Yoshikawa S."/>
            <person name="Yamada K."/>
            <person name="Nakamura Y."/>
            <person name="Ichinomiya M."/>
            <person name="Sato N."/>
            <person name="Blanc-Mathieu R."/>
            <person name="Endo H."/>
            <person name="Kuwata A."/>
            <person name="Ogata H."/>
        </authorList>
    </citation>
    <scope>NUCLEOTIDE SEQUENCE [LARGE SCALE GENOMIC DNA]</scope>
    <source>
        <strain evidence="3">NIES 3699</strain>
    </source>
</reference>
<evidence type="ECO:0000256" key="1">
    <source>
        <dbReference type="SAM" id="Phobius"/>
    </source>
</evidence>
<feature type="transmembrane region" description="Helical" evidence="1">
    <location>
        <begin position="34"/>
        <end position="54"/>
    </location>
</feature>
<name>A0A9W7KW16_9STRA</name>
<feature type="transmembrane region" description="Helical" evidence="1">
    <location>
        <begin position="60"/>
        <end position="78"/>
    </location>
</feature>
<sequence length="156" mass="15787">MTSNSAPLHIQLISTLTLIRVAKFSMSKRRRVVAILSIFTGISGLFLLSALGNSGKQNNIVDVVGGVGLGCALAGVLLEMSGLRDMVKVSVITVETATETGGGGNVGSRGGLGALGQNINRGPGEGSLAEINANFSESKRFSAAAIAEGMTVGAVL</sequence>
<comment type="caution">
    <text evidence="2">The sequence shown here is derived from an EMBL/GenBank/DDBJ whole genome shotgun (WGS) entry which is preliminary data.</text>
</comment>
<dbReference type="AlphaFoldDB" id="A0A9W7KW16"/>
<proteinExistence type="predicted"/>
<keyword evidence="1" id="KW-1133">Transmembrane helix</keyword>
<protein>
    <submittedName>
        <fullName evidence="2">Uncharacterized protein</fullName>
    </submittedName>
</protein>
<accession>A0A9W7KW16</accession>
<organism evidence="2 3">
    <name type="scientific">Triparma verrucosa</name>
    <dbReference type="NCBI Taxonomy" id="1606542"/>
    <lineage>
        <taxon>Eukaryota</taxon>
        <taxon>Sar</taxon>
        <taxon>Stramenopiles</taxon>
        <taxon>Ochrophyta</taxon>
        <taxon>Bolidophyceae</taxon>
        <taxon>Parmales</taxon>
        <taxon>Triparmaceae</taxon>
        <taxon>Triparma</taxon>
    </lineage>
</organism>
<evidence type="ECO:0000313" key="3">
    <source>
        <dbReference type="Proteomes" id="UP001165160"/>
    </source>
</evidence>
<keyword evidence="3" id="KW-1185">Reference proteome</keyword>
<evidence type="ECO:0000313" key="2">
    <source>
        <dbReference type="EMBL" id="GMI13341.1"/>
    </source>
</evidence>
<dbReference type="EMBL" id="BRXX01000465">
    <property type="protein sequence ID" value="GMI13341.1"/>
    <property type="molecule type" value="Genomic_DNA"/>
</dbReference>
<keyword evidence="1" id="KW-0812">Transmembrane</keyword>
<gene>
    <name evidence="2" type="ORF">TrVE_jg2199</name>
</gene>
<keyword evidence="1" id="KW-0472">Membrane</keyword>
<dbReference type="Proteomes" id="UP001165160">
    <property type="component" value="Unassembled WGS sequence"/>
</dbReference>